<dbReference type="Proteomes" id="UP000269872">
    <property type="component" value="Unassembled WGS sequence"/>
</dbReference>
<accession>A0A3M6EW63</accession>
<organism evidence="1 2">
    <name type="scientific">Pseudomonas caricapapayae</name>
    <dbReference type="NCBI Taxonomy" id="46678"/>
    <lineage>
        <taxon>Bacteria</taxon>
        <taxon>Pseudomonadati</taxon>
        <taxon>Pseudomonadota</taxon>
        <taxon>Gammaproteobacteria</taxon>
        <taxon>Pseudomonadales</taxon>
        <taxon>Pseudomonadaceae</taxon>
        <taxon>Pseudomonas</taxon>
    </lineage>
</organism>
<dbReference type="EMBL" id="RBUY01000155">
    <property type="protein sequence ID" value="RMV72450.1"/>
    <property type="molecule type" value="Genomic_DNA"/>
</dbReference>
<gene>
    <name evidence="1" type="ORF">ALP05_02795</name>
</gene>
<proteinExistence type="predicted"/>
<dbReference type="AlphaFoldDB" id="A0A3M6EW63"/>
<protein>
    <submittedName>
        <fullName evidence="1">Uncharacterized protein</fullName>
    </submittedName>
</protein>
<name>A0A3M6EW63_9PSED</name>
<reference evidence="1 2" key="1">
    <citation type="submission" date="2018-08" db="EMBL/GenBank/DDBJ databases">
        <title>Recombination of ecologically and evolutionarily significant loci maintains genetic cohesion in the Pseudomonas syringae species complex.</title>
        <authorList>
            <person name="Dillon M."/>
            <person name="Thakur S."/>
            <person name="Almeida R.N.D."/>
            <person name="Weir B.S."/>
            <person name="Guttman D.S."/>
        </authorList>
    </citation>
    <scope>NUCLEOTIDE SEQUENCE [LARGE SCALE GENOMIC DNA]</scope>
    <source>
        <strain evidence="1 2">ICMP 7496</strain>
    </source>
</reference>
<comment type="caution">
    <text evidence="1">The sequence shown here is derived from an EMBL/GenBank/DDBJ whole genome shotgun (WGS) entry which is preliminary data.</text>
</comment>
<sequence>MMHTTLHRIRGNASSDISTACLESKLREGLPSIDELKRLGDRRMGACSGIAKFPYGALRVLVRSFLNSDNSMPLR</sequence>
<evidence type="ECO:0000313" key="2">
    <source>
        <dbReference type="Proteomes" id="UP000269872"/>
    </source>
</evidence>
<evidence type="ECO:0000313" key="1">
    <source>
        <dbReference type="EMBL" id="RMV72450.1"/>
    </source>
</evidence>